<name>A0A2R6RKB5_ACTCC</name>
<dbReference type="OrthoDB" id="1649103at2759"/>
<accession>A0A2R6RKB5</accession>
<reference evidence="1 2" key="1">
    <citation type="submission" date="2017-07" db="EMBL/GenBank/DDBJ databases">
        <title>An improved, manually edited Actinidia chinensis var. chinensis (kiwifruit) genome highlights the challenges associated with draft genomes and gene prediction in plants.</title>
        <authorList>
            <person name="Pilkington S."/>
            <person name="Crowhurst R."/>
            <person name="Hilario E."/>
            <person name="Nardozza S."/>
            <person name="Fraser L."/>
            <person name="Peng Y."/>
            <person name="Gunaseelan K."/>
            <person name="Simpson R."/>
            <person name="Tahir J."/>
            <person name="Deroles S."/>
            <person name="Templeton K."/>
            <person name="Luo Z."/>
            <person name="Davy M."/>
            <person name="Cheng C."/>
            <person name="Mcneilage M."/>
            <person name="Scaglione D."/>
            <person name="Liu Y."/>
            <person name="Zhang Q."/>
            <person name="Datson P."/>
            <person name="De Silva N."/>
            <person name="Gardiner S."/>
            <person name="Bassett H."/>
            <person name="Chagne D."/>
            <person name="Mccallum J."/>
            <person name="Dzierzon H."/>
            <person name="Deng C."/>
            <person name="Wang Y.-Y."/>
            <person name="Barron N."/>
            <person name="Manako K."/>
            <person name="Bowen J."/>
            <person name="Foster T."/>
            <person name="Erridge Z."/>
            <person name="Tiffin H."/>
            <person name="Waite C."/>
            <person name="Davies K."/>
            <person name="Grierson E."/>
            <person name="Laing W."/>
            <person name="Kirk R."/>
            <person name="Chen X."/>
            <person name="Wood M."/>
            <person name="Montefiori M."/>
            <person name="Brummell D."/>
            <person name="Schwinn K."/>
            <person name="Catanach A."/>
            <person name="Fullerton C."/>
            <person name="Li D."/>
            <person name="Meiyalaghan S."/>
            <person name="Nieuwenhuizen N."/>
            <person name="Read N."/>
            <person name="Prakash R."/>
            <person name="Hunter D."/>
            <person name="Zhang H."/>
            <person name="Mckenzie M."/>
            <person name="Knabel M."/>
            <person name="Harris A."/>
            <person name="Allan A."/>
            <person name="Chen A."/>
            <person name="Janssen B."/>
            <person name="Plunkett B."/>
            <person name="Dwamena C."/>
            <person name="Voogd C."/>
            <person name="Leif D."/>
            <person name="Lafferty D."/>
            <person name="Souleyre E."/>
            <person name="Varkonyi-Gasic E."/>
            <person name="Gambi F."/>
            <person name="Hanley J."/>
            <person name="Yao J.-L."/>
            <person name="Cheung J."/>
            <person name="David K."/>
            <person name="Warren B."/>
            <person name="Marsh K."/>
            <person name="Snowden K."/>
            <person name="Lin-Wang K."/>
            <person name="Brian L."/>
            <person name="Martinez-Sanchez M."/>
            <person name="Wang M."/>
            <person name="Ileperuma N."/>
            <person name="Macnee N."/>
            <person name="Campin R."/>
            <person name="Mcatee P."/>
            <person name="Drummond R."/>
            <person name="Espley R."/>
            <person name="Ireland H."/>
            <person name="Wu R."/>
            <person name="Atkinson R."/>
            <person name="Karunairetnam S."/>
            <person name="Bulley S."/>
            <person name="Chunkath S."/>
            <person name="Hanley Z."/>
            <person name="Storey R."/>
            <person name="Thrimawithana A."/>
            <person name="Thomson S."/>
            <person name="David C."/>
            <person name="Testolin R."/>
        </authorList>
    </citation>
    <scope>NUCLEOTIDE SEQUENCE [LARGE SCALE GENOMIC DNA]</scope>
    <source>
        <strain evidence="2">cv. Red5</strain>
        <tissue evidence="1">Young leaf</tissue>
    </source>
</reference>
<evidence type="ECO:0000313" key="1">
    <source>
        <dbReference type="EMBL" id="PSS30452.1"/>
    </source>
</evidence>
<dbReference type="Gramene" id="PSS30452">
    <property type="protein sequence ID" value="PSS30452"/>
    <property type="gene ID" value="CEY00_Acc05738"/>
</dbReference>
<dbReference type="AlphaFoldDB" id="A0A2R6RKB5"/>
<gene>
    <name evidence="1" type="ORF">CEY00_Acc05738</name>
</gene>
<reference evidence="2" key="2">
    <citation type="journal article" date="2018" name="BMC Genomics">
        <title>A manually annotated Actinidia chinensis var. chinensis (kiwifruit) genome highlights the challenges associated with draft genomes and gene prediction in plants.</title>
        <authorList>
            <person name="Pilkington S.M."/>
            <person name="Crowhurst R."/>
            <person name="Hilario E."/>
            <person name="Nardozza S."/>
            <person name="Fraser L."/>
            <person name="Peng Y."/>
            <person name="Gunaseelan K."/>
            <person name="Simpson R."/>
            <person name="Tahir J."/>
            <person name="Deroles S.C."/>
            <person name="Templeton K."/>
            <person name="Luo Z."/>
            <person name="Davy M."/>
            <person name="Cheng C."/>
            <person name="McNeilage M."/>
            <person name="Scaglione D."/>
            <person name="Liu Y."/>
            <person name="Zhang Q."/>
            <person name="Datson P."/>
            <person name="De Silva N."/>
            <person name="Gardiner S.E."/>
            <person name="Bassett H."/>
            <person name="Chagne D."/>
            <person name="McCallum J."/>
            <person name="Dzierzon H."/>
            <person name="Deng C."/>
            <person name="Wang Y.Y."/>
            <person name="Barron L."/>
            <person name="Manako K."/>
            <person name="Bowen J."/>
            <person name="Foster T.M."/>
            <person name="Erridge Z.A."/>
            <person name="Tiffin H."/>
            <person name="Waite C.N."/>
            <person name="Davies K.M."/>
            <person name="Grierson E.P."/>
            <person name="Laing W.A."/>
            <person name="Kirk R."/>
            <person name="Chen X."/>
            <person name="Wood M."/>
            <person name="Montefiori M."/>
            <person name="Brummell D.A."/>
            <person name="Schwinn K.E."/>
            <person name="Catanach A."/>
            <person name="Fullerton C."/>
            <person name="Li D."/>
            <person name="Meiyalaghan S."/>
            <person name="Nieuwenhuizen N."/>
            <person name="Read N."/>
            <person name="Prakash R."/>
            <person name="Hunter D."/>
            <person name="Zhang H."/>
            <person name="McKenzie M."/>
            <person name="Knabel M."/>
            <person name="Harris A."/>
            <person name="Allan A.C."/>
            <person name="Gleave A."/>
            <person name="Chen A."/>
            <person name="Janssen B.J."/>
            <person name="Plunkett B."/>
            <person name="Ampomah-Dwamena C."/>
            <person name="Voogd C."/>
            <person name="Leif D."/>
            <person name="Lafferty D."/>
            <person name="Souleyre E.J.F."/>
            <person name="Varkonyi-Gasic E."/>
            <person name="Gambi F."/>
            <person name="Hanley J."/>
            <person name="Yao J.L."/>
            <person name="Cheung J."/>
            <person name="David K.M."/>
            <person name="Warren B."/>
            <person name="Marsh K."/>
            <person name="Snowden K.C."/>
            <person name="Lin-Wang K."/>
            <person name="Brian L."/>
            <person name="Martinez-Sanchez M."/>
            <person name="Wang M."/>
            <person name="Ileperuma N."/>
            <person name="Macnee N."/>
            <person name="Campin R."/>
            <person name="McAtee P."/>
            <person name="Drummond R.S.M."/>
            <person name="Espley R.V."/>
            <person name="Ireland H.S."/>
            <person name="Wu R."/>
            <person name="Atkinson R.G."/>
            <person name="Karunairetnam S."/>
            <person name="Bulley S."/>
            <person name="Chunkath S."/>
            <person name="Hanley Z."/>
            <person name="Storey R."/>
            <person name="Thrimawithana A.H."/>
            <person name="Thomson S."/>
            <person name="David C."/>
            <person name="Testolin R."/>
            <person name="Huang H."/>
            <person name="Hellens R.P."/>
            <person name="Schaffer R.J."/>
        </authorList>
    </citation>
    <scope>NUCLEOTIDE SEQUENCE [LARGE SCALE GENOMIC DNA]</scope>
    <source>
        <strain evidence="2">cv. Red5</strain>
    </source>
</reference>
<evidence type="ECO:0000313" key="2">
    <source>
        <dbReference type="Proteomes" id="UP000241394"/>
    </source>
</evidence>
<proteinExistence type="predicted"/>
<dbReference type="STRING" id="1590841.A0A2R6RKB5"/>
<organism evidence="1 2">
    <name type="scientific">Actinidia chinensis var. chinensis</name>
    <name type="common">Chinese soft-hair kiwi</name>
    <dbReference type="NCBI Taxonomy" id="1590841"/>
    <lineage>
        <taxon>Eukaryota</taxon>
        <taxon>Viridiplantae</taxon>
        <taxon>Streptophyta</taxon>
        <taxon>Embryophyta</taxon>
        <taxon>Tracheophyta</taxon>
        <taxon>Spermatophyta</taxon>
        <taxon>Magnoliopsida</taxon>
        <taxon>eudicotyledons</taxon>
        <taxon>Gunneridae</taxon>
        <taxon>Pentapetalae</taxon>
        <taxon>asterids</taxon>
        <taxon>Ericales</taxon>
        <taxon>Actinidiaceae</taxon>
        <taxon>Actinidia</taxon>
    </lineage>
</organism>
<comment type="caution">
    <text evidence="1">The sequence shown here is derived from an EMBL/GenBank/DDBJ whole genome shotgun (WGS) entry which is preliminary data.</text>
</comment>
<dbReference type="InParanoid" id="A0A2R6RKB5"/>
<dbReference type="OMA" id="ARDKICG"/>
<keyword evidence="2" id="KW-1185">Reference proteome</keyword>
<dbReference type="Proteomes" id="UP000241394">
    <property type="component" value="Chromosome LG5"/>
</dbReference>
<protein>
    <submittedName>
        <fullName evidence="1">Plexin-C1 like</fullName>
    </submittedName>
</protein>
<dbReference type="EMBL" id="NKQK01000005">
    <property type="protein sequence ID" value="PSS30452.1"/>
    <property type="molecule type" value="Genomic_DNA"/>
</dbReference>
<sequence>MNHPRVLFNVKRTLNDSVSDLLKSRKEFIDPETDQESIESSEEVESPRSVVKFGRWAPKKVVYVHSQVLKIREEDSHLGEGIGECLSARDKICGYHHPLASPHRDFVIVSKPILPASPLSGKTVD</sequence>